<dbReference type="GO" id="GO:0051539">
    <property type="term" value="F:4 iron, 4 sulfur cluster binding"/>
    <property type="evidence" value="ECO:0007669"/>
    <property type="project" value="UniProtKB-KW"/>
</dbReference>
<dbReference type="FunFam" id="3.80.30.20:FF:000001">
    <property type="entry name" value="tRNA-2-methylthio-N(6)-dimethylallyladenosine synthase 2"/>
    <property type="match status" value="1"/>
</dbReference>
<keyword evidence="4" id="KW-0004">4Fe-4S</keyword>
<dbReference type="InterPro" id="IPR038135">
    <property type="entry name" value="Methylthiotransferase_N_sf"/>
</dbReference>
<accession>A0A226BW34</accession>
<evidence type="ECO:0000256" key="12">
    <source>
        <dbReference type="ARBA" id="ARBA00031213"/>
    </source>
</evidence>
<dbReference type="Gene3D" id="3.80.30.20">
    <property type="entry name" value="tm_1862 like domain"/>
    <property type="match status" value="1"/>
</dbReference>
<keyword evidence="7" id="KW-0949">S-adenosyl-L-methionine</keyword>
<dbReference type="SFLD" id="SFLDG01061">
    <property type="entry name" value="methylthiotransferase"/>
    <property type="match status" value="1"/>
</dbReference>
<evidence type="ECO:0000256" key="4">
    <source>
        <dbReference type="ARBA" id="ARBA00022485"/>
    </source>
</evidence>
<evidence type="ECO:0000313" key="18">
    <source>
        <dbReference type="EMBL" id="OWZ83121.1"/>
    </source>
</evidence>
<dbReference type="NCBIfam" id="TIGR00089">
    <property type="entry name" value="MiaB/RimO family radical SAM methylthiotransferase"/>
    <property type="match status" value="1"/>
</dbReference>
<dbReference type="PROSITE" id="PS01278">
    <property type="entry name" value="MTTASE_RADICAL"/>
    <property type="match status" value="1"/>
</dbReference>
<evidence type="ECO:0000256" key="11">
    <source>
        <dbReference type="ARBA" id="ARBA00023014"/>
    </source>
</evidence>
<evidence type="ECO:0000256" key="10">
    <source>
        <dbReference type="ARBA" id="ARBA00023004"/>
    </source>
</evidence>
<dbReference type="GO" id="GO:0046872">
    <property type="term" value="F:metal ion binding"/>
    <property type="evidence" value="ECO:0007669"/>
    <property type="project" value="UniProtKB-KW"/>
</dbReference>
<evidence type="ECO:0000256" key="1">
    <source>
        <dbReference type="ARBA" id="ARBA00001966"/>
    </source>
</evidence>
<dbReference type="GO" id="GO:0035598">
    <property type="term" value="F:tRNA (N(6)-L-threonylcarbamoyladenosine(37)-C(2))-methylthiotransferase activity"/>
    <property type="evidence" value="ECO:0007669"/>
    <property type="project" value="UniProtKB-EC"/>
</dbReference>
<dbReference type="EC" id="2.8.4.5" evidence="3"/>
<gene>
    <name evidence="18" type="ORF">CDO51_10145</name>
</gene>
<evidence type="ECO:0000256" key="7">
    <source>
        <dbReference type="ARBA" id="ARBA00022691"/>
    </source>
</evidence>
<dbReference type="PANTHER" id="PTHR11918:SF45">
    <property type="entry name" value="THREONYLCARBAMOYLADENOSINE TRNA METHYLTHIOTRANSFERASE"/>
    <property type="match status" value="1"/>
</dbReference>
<keyword evidence="10" id="KW-0408">Iron</keyword>
<evidence type="ECO:0000256" key="2">
    <source>
        <dbReference type="ARBA" id="ARBA00002399"/>
    </source>
</evidence>
<dbReference type="FunFam" id="3.40.50.12160:FF:000004">
    <property type="entry name" value="Threonylcarbamoyladenosine tRNA methylthiotransferase MtaB"/>
    <property type="match status" value="1"/>
</dbReference>
<dbReference type="SFLD" id="SFLDG01082">
    <property type="entry name" value="B12-binding_domain_containing"/>
    <property type="match status" value="1"/>
</dbReference>
<protein>
    <recommendedName>
        <fullName evidence="15">Threonylcarbamoyladenosine tRNA methylthiotransferase MtaB</fullName>
        <ecNumber evidence="3">2.8.4.5</ecNumber>
    </recommendedName>
    <alternativeName>
        <fullName evidence="12">tRNA-t(6)A37 methylthiotransferase</fullName>
    </alternativeName>
</protein>
<keyword evidence="9" id="KW-0479">Metal-binding</keyword>
<evidence type="ECO:0000259" key="16">
    <source>
        <dbReference type="PROSITE" id="PS51449"/>
    </source>
</evidence>
<keyword evidence="6 18" id="KW-0808">Transferase</keyword>
<keyword evidence="11" id="KW-0411">Iron-sulfur</keyword>
<dbReference type="Pfam" id="PF04055">
    <property type="entry name" value="Radical_SAM"/>
    <property type="match status" value="1"/>
</dbReference>
<feature type="domain" description="Radical SAM core" evidence="17">
    <location>
        <begin position="145"/>
        <end position="375"/>
    </location>
</feature>
<proteinExistence type="inferred from homology"/>
<dbReference type="PROSITE" id="PS51918">
    <property type="entry name" value="RADICAL_SAM"/>
    <property type="match status" value="1"/>
</dbReference>
<dbReference type="NCBIfam" id="TIGR01579">
    <property type="entry name" value="MiaB-like-C"/>
    <property type="match status" value="1"/>
</dbReference>
<evidence type="ECO:0000256" key="13">
    <source>
        <dbReference type="ARBA" id="ARBA00051661"/>
    </source>
</evidence>
<keyword evidence="8" id="KW-0819">tRNA processing</keyword>
<evidence type="ECO:0000256" key="5">
    <source>
        <dbReference type="ARBA" id="ARBA00022490"/>
    </source>
</evidence>
<dbReference type="SMART" id="SM00729">
    <property type="entry name" value="Elp3"/>
    <property type="match status" value="1"/>
</dbReference>
<dbReference type="EMBL" id="NIQC01000026">
    <property type="protein sequence ID" value="OWZ83121.1"/>
    <property type="molecule type" value="Genomic_DNA"/>
</dbReference>
<evidence type="ECO:0000256" key="3">
    <source>
        <dbReference type="ARBA" id="ARBA00013273"/>
    </source>
</evidence>
<evidence type="ECO:0000256" key="15">
    <source>
        <dbReference type="ARBA" id="ARBA00069898"/>
    </source>
</evidence>
<evidence type="ECO:0000313" key="19">
    <source>
        <dbReference type="Proteomes" id="UP000214588"/>
    </source>
</evidence>
<dbReference type="OrthoDB" id="9805215at2"/>
<dbReference type="SUPFAM" id="SSF102114">
    <property type="entry name" value="Radical SAM enzymes"/>
    <property type="match status" value="1"/>
</dbReference>
<comment type="function">
    <text evidence="2">Catalyzes the methylthiolation of N6-threonylcarbamoyladenosine (t(6)A), leading to the formation of 2-methylthio-N6-threonylcarbamoyladenosine (ms(2)t(6)A) at position 37 in tRNAs that read codons beginning with adenine.</text>
</comment>
<comment type="similarity">
    <text evidence="14">Belongs to the methylthiotransferase family. MtaB subfamily.</text>
</comment>
<dbReference type="Pfam" id="PF00919">
    <property type="entry name" value="UPF0004"/>
    <property type="match status" value="1"/>
</dbReference>
<comment type="catalytic activity">
    <reaction evidence="13">
        <text>N(6)-L-threonylcarbamoyladenosine(37) in tRNA + (sulfur carrier)-SH + AH2 + 2 S-adenosyl-L-methionine = 2-methylsulfanyl-N(6)-L-threonylcarbamoyladenosine(37) in tRNA + (sulfur carrier)-H + 5'-deoxyadenosine + L-methionine + A + S-adenosyl-L-homocysteine + 2 H(+)</text>
        <dbReference type="Rhea" id="RHEA:37075"/>
        <dbReference type="Rhea" id="RHEA-COMP:10163"/>
        <dbReference type="Rhea" id="RHEA-COMP:11092"/>
        <dbReference type="Rhea" id="RHEA-COMP:14737"/>
        <dbReference type="Rhea" id="RHEA-COMP:14739"/>
        <dbReference type="ChEBI" id="CHEBI:13193"/>
        <dbReference type="ChEBI" id="CHEBI:15378"/>
        <dbReference type="ChEBI" id="CHEBI:17319"/>
        <dbReference type="ChEBI" id="CHEBI:17499"/>
        <dbReference type="ChEBI" id="CHEBI:29917"/>
        <dbReference type="ChEBI" id="CHEBI:57844"/>
        <dbReference type="ChEBI" id="CHEBI:57856"/>
        <dbReference type="ChEBI" id="CHEBI:59789"/>
        <dbReference type="ChEBI" id="CHEBI:64428"/>
        <dbReference type="ChEBI" id="CHEBI:74418"/>
        <dbReference type="ChEBI" id="CHEBI:74420"/>
        <dbReference type="EC" id="2.8.4.5"/>
    </reaction>
</comment>
<dbReference type="RefSeq" id="WP_089024155.1">
    <property type="nucleotide sequence ID" value="NZ_NIQC01000026.1"/>
</dbReference>
<comment type="cofactor">
    <cofactor evidence="1">
        <name>[4Fe-4S] cluster</name>
        <dbReference type="ChEBI" id="CHEBI:49883"/>
    </cofactor>
</comment>
<reference evidence="18 19" key="1">
    <citation type="submission" date="2017-06" db="EMBL/GenBank/DDBJ databases">
        <title>Draft Genome Sequence of Natranaerobius trueperi halophilic, alkalithermophilic bacteria from soda lakes.</title>
        <authorList>
            <person name="Zhao B."/>
        </authorList>
    </citation>
    <scope>NUCLEOTIDE SEQUENCE [LARGE SCALE GENOMIC DNA]</scope>
    <source>
        <strain evidence="18 19">DSM 18760</strain>
    </source>
</reference>
<dbReference type="InterPro" id="IPR058240">
    <property type="entry name" value="rSAM_sf"/>
</dbReference>
<dbReference type="CDD" id="cd01335">
    <property type="entry name" value="Radical_SAM"/>
    <property type="match status" value="1"/>
</dbReference>
<dbReference type="InterPro" id="IPR013848">
    <property type="entry name" value="Methylthiotransferase_N"/>
</dbReference>
<feature type="domain" description="MTTase N-terminal" evidence="16">
    <location>
        <begin position="4"/>
        <end position="116"/>
    </location>
</feature>
<dbReference type="SFLD" id="SFLDS00029">
    <property type="entry name" value="Radical_SAM"/>
    <property type="match status" value="1"/>
</dbReference>
<dbReference type="InterPro" id="IPR023404">
    <property type="entry name" value="rSAM_horseshoe"/>
</dbReference>
<sequence>MTALKVTFVTLGCKVNQYDTEAIKDQFFKKGFEIVTDQNSADVFVINTCTVTNLADKKSRQYIRRVKRNNPESVVAAIGCYVQANPEKVKEIQDIDIVLGTDNRKSLVKMVEDVLANKTGKKLELLAPTRKREGFEELSITSFKEIKRSRHFLKVQEGCDRFCSYCIVPYARGELRSRAPKEVIKEVERAIEAGFKEIVLTGINLGAYGRETSEYPDLSGLVETIIGIDKEFRIRLSSCEPQEITPELIDLVTESSKVCSHLHIPLQNGDDEILSKMNRSYTTDDYYNLITDIKKKNPLIALSTDVMVGFPGEKEYHFENTKDFLDKVGFSSLHVFQYSPRKYTKAAKLNEQVQNKVKKQRSDSLIKISKQLSKRYQRNFVGEVVDVLVERVERDYSEGLSGNYLNVKFPTTNNISEREFIKVLIDCVDDDYVYGLAQVNK</sequence>
<dbReference type="InterPro" id="IPR005839">
    <property type="entry name" value="Methylthiotransferase"/>
</dbReference>
<evidence type="ECO:0000259" key="17">
    <source>
        <dbReference type="PROSITE" id="PS51918"/>
    </source>
</evidence>
<dbReference type="InterPro" id="IPR020612">
    <property type="entry name" value="Methylthiotransferase_CS"/>
</dbReference>
<keyword evidence="19" id="KW-1185">Reference proteome</keyword>
<dbReference type="Proteomes" id="UP000214588">
    <property type="component" value="Unassembled WGS sequence"/>
</dbReference>
<evidence type="ECO:0000256" key="8">
    <source>
        <dbReference type="ARBA" id="ARBA00022694"/>
    </source>
</evidence>
<dbReference type="InterPro" id="IPR006467">
    <property type="entry name" value="MiaB-like_bact"/>
</dbReference>
<dbReference type="PROSITE" id="PS51449">
    <property type="entry name" value="MTTASE_N"/>
    <property type="match status" value="1"/>
</dbReference>
<evidence type="ECO:0000256" key="14">
    <source>
        <dbReference type="ARBA" id="ARBA00061574"/>
    </source>
</evidence>
<dbReference type="Gene3D" id="3.40.50.12160">
    <property type="entry name" value="Methylthiotransferase, N-terminal domain"/>
    <property type="match status" value="1"/>
</dbReference>
<organism evidence="18 19">
    <name type="scientific">Natranaerobius trueperi</name>
    <dbReference type="NCBI Taxonomy" id="759412"/>
    <lineage>
        <taxon>Bacteria</taxon>
        <taxon>Bacillati</taxon>
        <taxon>Bacillota</taxon>
        <taxon>Clostridia</taxon>
        <taxon>Natranaerobiales</taxon>
        <taxon>Natranaerobiaceae</taxon>
        <taxon>Natranaerobius</taxon>
    </lineage>
</organism>
<evidence type="ECO:0000256" key="6">
    <source>
        <dbReference type="ARBA" id="ARBA00022679"/>
    </source>
</evidence>
<dbReference type="AlphaFoldDB" id="A0A226BW34"/>
<name>A0A226BW34_9FIRM</name>
<dbReference type="InterPro" id="IPR006638">
    <property type="entry name" value="Elp3/MiaA/NifB-like_rSAM"/>
</dbReference>
<evidence type="ECO:0000256" key="9">
    <source>
        <dbReference type="ARBA" id="ARBA00022723"/>
    </source>
</evidence>
<dbReference type="PANTHER" id="PTHR11918">
    <property type="entry name" value="RADICAL SAM PROTEINS"/>
    <property type="match status" value="1"/>
</dbReference>
<comment type="caution">
    <text evidence="18">The sequence shown here is derived from an EMBL/GenBank/DDBJ whole genome shotgun (WGS) entry which is preliminary data.</text>
</comment>
<dbReference type="InterPro" id="IPR007197">
    <property type="entry name" value="rSAM"/>
</dbReference>
<keyword evidence="5" id="KW-0963">Cytoplasm</keyword>